<evidence type="ECO:0000313" key="4">
    <source>
        <dbReference type="Proteomes" id="UP000886819"/>
    </source>
</evidence>
<dbReference type="InterPro" id="IPR001932">
    <property type="entry name" value="PPM-type_phosphatase-like_dom"/>
</dbReference>
<dbReference type="Pfam" id="PF07228">
    <property type="entry name" value="SpoIIE"/>
    <property type="match status" value="1"/>
</dbReference>
<name>A0A9D0YXU4_9FIRM</name>
<sequence>MSGSFFADIGYASVNKFGEQLCGDHVELAETEAGDAVLALADGMGSGVKANILSTLTGKILATMLAGGMPVEDCVLTLADTLPVCQVRGVAYSTFTALSVSDGREVEILQYDNPHVILLRGGRYHPIPEKKNEIDGKTIYRTRLALREGDVFFAMSDGVEHAGVGQLMNFGWRRQDIIRFLESRFQANLNARELSRMLVDECNRLYGYRPGDDTTVAVLRVCARRQVNLVIGPPEHPEDDTRQMSEFFAQPGKHIVCGGKTASIAARFLQKPIDTRLEYIDAEIPPTARIEGVDLVTEGVITMGRVLEYARDCLEDGEDTDVWREGEDGASQIARLLFDEATEVVLFVGRAVNPAHQNPDLPISFNIKMHMMEELSACLVKMGKRVRTVYF</sequence>
<organism evidence="3 4">
    <name type="scientific">Candidatus Avichristensenella intestinipullorum</name>
    <dbReference type="NCBI Taxonomy" id="2840693"/>
    <lineage>
        <taxon>Bacteria</taxon>
        <taxon>Bacillati</taxon>
        <taxon>Bacillota</taxon>
        <taxon>Clostridia</taxon>
        <taxon>Candidatus Avichristensenella</taxon>
    </lineage>
</organism>
<reference evidence="3" key="2">
    <citation type="journal article" date="2021" name="PeerJ">
        <title>Extensive microbial diversity within the chicken gut microbiome revealed by metagenomics and culture.</title>
        <authorList>
            <person name="Gilroy R."/>
            <person name="Ravi A."/>
            <person name="Getino M."/>
            <person name="Pursley I."/>
            <person name="Horton D.L."/>
            <person name="Alikhan N.F."/>
            <person name="Baker D."/>
            <person name="Gharbi K."/>
            <person name="Hall N."/>
            <person name="Watson M."/>
            <person name="Adriaenssens E.M."/>
            <person name="Foster-Nyarko E."/>
            <person name="Jarju S."/>
            <person name="Secka A."/>
            <person name="Antonio M."/>
            <person name="Oren A."/>
            <person name="Chaudhuri R.R."/>
            <person name="La Ragione R."/>
            <person name="Hildebrand F."/>
            <person name="Pallen M.J."/>
        </authorList>
    </citation>
    <scope>NUCLEOTIDE SEQUENCE</scope>
    <source>
        <strain evidence="3">ChiHile30-977</strain>
    </source>
</reference>
<gene>
    <name evidence="3" type="ORF">IAA66_09760</name>
</gene>
<keyword evidence="1" id="KW-0378">Hydrolase</keyword>
<dbReference type="InterPro" id="IPR036457">
    <property type="entry name" value="PPM-type-like_dom_sf"/>
</dbReference>
<dbReference type="EMBL" id="DVFI01000133">
    <property type="protein sequence ID" value="HIQ63850.1"/>
    <property type="molecule type" value="Genomic_DNA"/>
</dbReference>
<comment type="caution">
    <text evidence="3">The sequence shown here is derived from an EMBL/GenBank/DDBJ whole genome shotgun (WGS) entry which is preliminary data.</text>
</comment>
<feature type="domain" description="PPM-type phosphatase" evidence="2">
    <location>
        <begin position="6"/>
        <end position="221"/>
    </location>
</feature>
<accession>A0A9D0YXU4</accession>
<reference evidence="3" key="1">
    <citation type="submission" date="2020-10" db="EMBL/GenBank/DDBJ databases">
        <authorList>
            <person name="Gilroy R."/>
        </authorList>
    </citation>
    <scope>NUCLEOTIDE SEQUENCE</scope>
    <source>
        <strain evidence="3">ChiHile30-977</strain>
    </source>
</reference>
<protein>
    <submittedName>
        <fullName evidence="3">SpoIIE family protein phosphatase</fullName>
    </submittedName>
</protein>
<dbReference type="GO" id="GO:0016791">
    <property type="term" value="F:phosphatase activity"/>
    <property type="evidence" value="ECO:0007669"/>
    <property type="project" value="TreeGrafter"/>
</dbReference>
<dbReference type="PANTHER" id="PTHR43156:SF2">
    <property type="entry name" value="STAGE II SPORULATION PROTEIN E"/>
    <property type="match status" value="1"/>
</dbReference>
<dbReference type="AlphaFoldDB" id="A0A9D0YXU4"/>
<evidence type="ECO:0000256" key="1">
    <source>
        <dbReference type="ARBA" id="ARBA00022801"/>
    </source>
</evidence>
<proteinExistence type="predicted"/>
<dbReference type="SUPFAM" id="SSF81606">
    <property type="entry name" value="PP2C-like"/>
    <property type="match status" value="1"/>
</dbReference>
<dbReference type="SMART" id="SM00331">
    <property type="entry name" value="PP2C_SIG"/>
    <property type="match status" value="1"/>
</dbReference>
<evidence type="ECO:0000259" key="2">
    <source>
        <dbReference type="SMART" id="SM00331"/>
    </source>
</evidence>
<evidence type="ECO:0000313" key="3">
    <source>
        <dbReference type="EMBL" id="HIQ63850.1"/>
    </source>
</evidence>
<dbReference type="Gene3D" id="3.60.40.10">
    <property type="entry name" value="PPM-type phosphatase domain"/>
    <property type="match status" value="1"/>
</dbReference>
<dbReference type="PANTHER" id="PTHR43156">
    <property type="entry name" value="STAGE II SPORULATION PROTEIN E-RELATED"/>
    <property type="match status" value="1"/>
</dbReference>
<dbReference type="Proteomes" id="UP000886819">
    <property type="component" value="Unassembled WGS sequence"/>
</dbReference>
<dbReference type="InterPro" id="IPR052016">
    <property type="entry name" value="Bact_Sigma-Reg"/>
</dbReference>